<gene>
    <name evidence="2" type="ORF">J2804_004402</name>
</gene>
<dbReference type="InterPro" id="IPR035919">
    <property type="entry name" value="EAL_sf"/>
</dbReference>
<accession>A0ABU1LWD6</accession>
<organism evidence="2 3">
    <name type="scientific">Paraburkholderia terricola</name>
    <dbReference type="NCBI Taxonomy" id="169427"/>
    <lineage>
        <taxon>Bacteria</taxon>
        <taxon>Pseudomonadati</taxon>
        <taxon>Pseudomonadota</taxon>
        <taxon>Betaproteobacteria</taxon>
        <taxon>Burkholderiales</taxon>
        <taxon>Burkholderiaceae</taxon>
        <taxon>Paraburkholderia</taxon>
    </lineage>
</organism>
<dbReference type="InterPro" id="IPR001633">
    <property type="entry name" value="EAL_dom"/>
</dbReference>
<evidence type="ECO:0000313" key="3">
    <source>
        <dbReference type="Proteomes" id="UP001264340"/>
    </source>
</evidence>
<dbReference type="RefSeq" id="WP_310123740.1">
    <property type="nucleotide sequence ID" value="NZ_JAVDQV010000010.1"/>
</dbReference>
<dbReference type="SMART" id="SM00052">
    <property type="entry name" value="EAL"/>
    <property type="match status" value="1"/>
</dbReference>
<dbReference type="Gene3D" id="3.20.20.450">
    <property type="entry name" value="EAL domain"/>
    <property type="match status" value="1"/>
</dbReference>
<sequence>MVVDQSLTTGALARMHCEQELQDAIANRDLFVEYQPIFRLCTGDMVGAEALVRWNHRTRGRLMPAEFIPLAEGCGLIVPIGEFVLEEACRQLREWQTPGMQALSISVNVSAAQLTHGDFVRVVRECAADYKVSPNRLQLEITETVPLDDSKIVLKRLSELRQLGVRIMLDDFGCGYASLACLSRIDVDGLKIDRSFTRALPHDPKMVAVVTFVIELAEQLGLSVVVEGVETEQQALWLRRFPGISVQGFRYGRPQAPIRKPRSIHRMP</sequence>
<protein>
    <submittedName>
        <fullName evidence="2">EAL domain-containing protein (Putative c-di-GMP-specific phosphodiesterase class I)</fullName>
    </submittedName>
</protein>
<dbReference type="PROSITE" id="PS50883">
    <property type="entry name" value="EAL"/>
    <property type="match status" value="1"/>
</dbReference>
<dbReference type="InterPro" id="IPR050706">
    <property type="entry name" value="Cyclic-di-GMP_PDE-like"/>
</dbReference>
<keyword evidence="3" id="KW-1185">Reference proteome</keyword>
<dbReference type="PANTHER" id="PTHR33121">
    <property type="entry name" value="CYCLIC DI-GMP PHOSPHODIESTERASE PDEF"/>
    <property type="match status" value="1"/>
</dbReference>
<proteinExistence type="predicted"/>
<dbReference type="Proteomes" id="UP001264340">
    <property type="component" value="Unassembled WGS sequence"/>
</dbReference>
<feature type="domain" description="EAL" evidence="1">
    <location>
        <begin position="14"/>
        <end position="268"/>
    </location>
</feature>
<dbReference type="SUPFAM" id="SSF141868">
    <property type="entry name" value="EAL domain-like"/>
    <property type="match status" value="1"/>
</dbReference>
<name>A0ABU1LWD6_9BURK</name>
<evidence type="ECO:0000313" key="2">
    <source>
        <dbReference type="EMBL" id="MDR6410974.1"/>
    </source>
</evidence>
<reference evidence="2 3" key="1">
    <citation type="submission" date="2023-07" db="EMBL/GenBank/DDBJ databases">
        <title>Sorghum-associated microbial communities from plants grown in Nebraska, USA.</title>
        <authorList>
            <person name="Schachtman D."/>
        </authorList>
    </citation>
    <scope>NUCLEOTIDE SEQUENCE [LARGE SCALE GENOMIC DNA]</scope>
    <source>
        <strain evidence="2 3">DS1316</strain>
    </source>
</reference>
<dbReference type="EMBL" id="JAVDRP010000009">
    <property type="protein sequence ID" value="MDR6410974.1"/>
    <property type="molecule type" value="Genomic_DNA"/>
</dbReference>
<evidence type="ECO:0000259" key="1">
    <source>
        <dbReference type="PROSITE" id="PS50883"/>
    </source>
</evidence>
<dbReference type="PANTHER" id="PTHR33121:SF70">
    <property type="entry name" value="SIGNALING PROTEIN YKOW"/>
    <property type="match status" value="1"/>
</dbReference>
<comment type="caution">
    <text evidence="2">The sequence shown here is derived from an EMBL/GenBank/DDBJ whole genome shotgun (WGS) entry which is preliminary data.</text>
</comment>
<dbReference type="CDD" id="cd01948">
    <property type="entry name" value="EAL"/>
    <property type="match status" value="1"/>
</dbReference>
<dbReference type="Pfam" id="PF00563">
    <property type="entry name" value="EAL"/>
    <property type="match status" value="1"/>
</dbReference>